<feature type="domain" description="Protein kinase" evidence="7">
    <location>
        <begin position="208"/>
        <end position="489"/>
    </location>
</feature>
<evidence type="ECO:0000256" key="6">
    <source>
        <dbReference type="SAM" id="MobiDB-lite"/>
    </source>
</evidence>
<feature type="domain" description="NERD" evidence="8">
    <location>
        <begin position="19"/>
        <end position="132"/>
    </location>
</feature>
<evidence type="ECO:0000256" key="3">
    <source>
        <dbReference type="ARBA" id="ARBA00022777"/>
    </source>
</evidence>
<evidence type="ECO:0000259" key="7">
    <source>
        <dbReference type="PROSITE" id="PS50011"/>
    </source>
</evidence>
<comment type="caution">
    <text evidence="9">The sequence shown here is derived from an EMBL/GenBank/DDBJ whole genome shotgun (WGS) entry which is preliminary data.</text>
</comment>
<name>A0ABT1IE14_9PSEU</name>
<evidence type="ECO:0000256" key="2">
    <source>
        <dbReference type="ARBA" id="ARBA00022741"/>
    </source>
</evidence>
<feature type="compositionally biased region" description="Low complexity" evidence="6">
    <location>
        <begin position="801"/>
        <end position="821"/>
    </location>
</feature>
<feature type="binding site" evidence="5">
    <location>
        <position position="533"/>
    </location>
    <ligand>
        <name>ATP</name>
        <dbReference type="ChEBI" id="CHEBI:30616"/>
    </ligand>
</feature>
<keyword evidence="2 5" id="KW-0547">Nucleotide-binding</keyword>
<dbReference type="Pfam" id="PF08378">
    <property type="entry name" value="NERD"/>
    <property type="match status" value="1"/>
</dbReference>
<evidence type="ECO:0000256" key="1">
    <source>
        <dbReference type="ARBA" id="ARBA00022679"/>
    </source>
</evidence>
<gene>
    <name evidence="9" type="ORF">LV75_003340</name>
</gene>
<dbReference type="PROSITE" id="PS00107">
    <property type="entry name" value="PROTEIN_KINASE_ATP"/>
    <property type="match status" value="1"/>
</dbReference>
<sequence length="1094" mass="118306">MSSDGGRRWFQEKRSEFTLEQDGLDHVRALMPDAEPYRAWAGFSFTAVSGRVCECDLLVCAPRGLFLVELKSLGGTVTNNGDSWMFHRGKRARTMLNPLHLVDLKCKELKGLLARAAGQLRLGIRVPRIEPAVFLSAADLQVELDDAQRPLVYGRDDLRTGLPWIWRDLLGQEAATADAGISEHLPVLLRHIGIRAASAHLRFGEDWALAPRPLDIGPTWEDRLATRVGEFPEEGRLRIYLSALQATAEARASVERQAAREYRILRGITHSGIAQPRQYGRHGDNPAILFHHRASDLRLDDFLAVHGTGLTAAHRRDMVRQLADALRYAHSHSLYHRALSPRSVTVSPREDGSAPDVRIADWHSASRTGTATFLSSIAYTALDDTQVAEVAAPYLAPEFDVPGADPVALDMFGLGALTHLLLAGEPPAQRRTALLQRLAAEGGLRIPGPLGDAVFQATHRDPSARPLSIEAVIAELDQVERDTCKHAVVIVDPLAAMPGQWIAGGWVVERVLGTGATARVIEVDGDGGRRVLKVALDEGKAELLRVEARALHAVGGGAVVRLLDGPRLMSGRTALHLTHAGEETLACQLRRDGGCCTADLDRFGRDLFTALDQLSAAGVRHRDIKPDNLGILPRADGSRRLVLFDFSLAGRPSRDTRSGTYGYLDPFLGTEARPVYDDAAERYAAAVTLHEMAAGQLPTWGDGLADPRMTNADLPAIATDLFDPALRSGLTGFFERALHRDVGERFTDLADMDQAWRTLFPRHRASDRRPARRLATLTAVASVTAAVALLLSADRSITISGSPAPATTPATTSTMPSTRTPVPSPPFALATSITVDLPPGEFSTFERSVQGALQTVTIRQVSTGKRIAVVHAFPPGGYDPTEAEKGQSLTSSGRAAYVATLPGPYDGATDDRMPSVAVRNGDDHWFLAQVVEAVPAAADLARRIADGTRFDTPHPLRYPVRFGYLPADLHPCAGADNVSATGAPNGMRSWDSAIELCDNTSGTRSAASLSMRSKNGSDAAMAWDLRIQGHPAQIDVMQDGQVDLMVDCGDYVLDVVLPSGYSRAEAERIAQGVQTRRFADKASWFDGPTAVPHT</sequence>
<dbReference type="PANTHER" id="PTHR43289">
    <property type="entry name" value="MITOGEN-ACTIVATED PROTEIN KINASE KINASE KINASE 20-RELATED"/>
    <property type="match status" value="1"/>
</dbReference>
<protein>
    <submittedName>
        <fullName evidence="9">Serine/threonine protein kinase</fullName>
    </submittedName>
</protein>
<dbReference type="Proteomes" id="UP001205185">
    <property type="component" value="Unassembled WGS sequence"/>
</dbReference>
<feature type="region of interest" description="Disordered" evidence="6">
    <location>
        <begin position="801"/>
        <end position="822"/>
    </location>
</feature>
<organism evidence="9 10">
    <name type="scientific">Actinokineospora diospyrosa</name>
    <dbReference type="NCBI Taxonomy" id="103728"/>
    <lineage>
        <taxon>Bacteria</taxon>
        <taxon>Bacillati</taxon>
        <taxon>Actinomycetota</taxon>
        <taxon>Actinomycetes</taxon>
        <taxon>Pseudonocardiales</taxon>
        <taxon>Pseudonocardiaceae</taxon>
        <taxon>Actinokineospora</taxon>
    </lineage>
</organism>
<dbReference type="GO" id="GO:0004674">
    <property type="term" value="F:protein serine/threonine kinase activity"/>
    <property type="evidence" value="ECO:0007669"/>
    <property type="project" value="UniProtKB-KW"/>
</dbReference>
<evidence type="ECO:0000313" key="10">
    <source>
        <dbReference type="Proteomes" id="UP001205185"/>
    </source>
</evidence>
<dbReference type="PROSITE" id="PS50011">
    <property type="entry name" value="PROTEIN_KINASE_DOM"/>
    <property type="match status" value="2"/>
</dbReference>
<proteinExistence type="predicted"/>
<dbReference type="PROSITE" id="PS50965">
    <property type="entry name" value="NERD"/>
    <property type="match status" value="1"/>
</dbReference>
<feature type="domain" description="Protein kinase" evidence="7">
    <location>
        <begin position="506"/>
        <end position="757"/>
    </location>
</feature>
<evidence type="ECO:0000313" key="9">
    <source>
        <dbReference type="EMBL" id="MCP2270828.1"/>
    </source>
</evidence>
<keyword evidence="3 9" id="KW-0418">Kinase</keyword>
<dbReference type="PANTHER" id="PTHR43289:SF34">
    <property type="entry name" value="SERINE_THREONINE-PROTEIN KINASE YBDM-RELATED"/>
    <property type="match status" value="1"/>
</dbReference>
<dbReference type="EMBL" id="JAMTCO010000008">
    <property type="protein sequence ID" value="MCP2270828.1"/>
    <property type="molecule type" value="Genomic_DNA"/>
</dbReference>
<dbReference type="InterPro" id="IPR011009">
    <property type="entry name" value="Kinase-like_dom_sf"/>
</dbReference>
<keyword evidence="9" id="KW-0723">Serine/threonine-protein kinase</keyword>
<dbReference type="Pfam" id="PF00069">
    <property type="entry name" value="Pkinase"/>
    <property type="match status" value="2"/>
</dbReference>
<dbReference type="InterPro" id="IPR011528">
    <property type="entry name" value="NERD"/>
</dbReference>
<evidence type="ECO:0000256" key="4">
    <source>
        <dbReference type="ARBA" id="ARBA00022840"/>
    </source>
</evidence>
<keyword evidence="1" id="KW-0808">Transferase</keyword>
<dbReference type="InterPro" id="IPR017441">
    <property type="entry name" value="Protein_kinase_ATP_BS"/>
</dbReference>
<dbReference type="SMART" id="SM00220">
    <property type="entry name" value="S_TKc"/>
    <property type="match status" value="1"/>
</dbReference>
<dbReference type="SUPFAM" id="SSF56112">
    <property type="entry name" value="Protein kinase-like (PK-like)"/>
    <property type="match status" value="2"/>
</dbReference>
<evidence type="ECO:0000256" key="5">
    <source>
        <dbReference type="PROSITE-ProRule" id="PRU10141"/>
    </source>
</evidence>
<evidence type="ECO:0000259" key="8">
    <source>
        <dbReference type="PROSITE" id="PS50965"/>
    </source>
</evidence>
<dbReference type="Gene3D" id="1.10.510.10">
    <property type="entry name" value="Transferase(Phosphotransferase) domain 1"/>
    <property type="match status" value="2"/>
</dbReference>
<keyword evidence="10" id="KW-1185">Reference proteome</keyword>
<accession>A0ABT1IE14</accession>
<keyword evidence="4 5" id="KW-0067">ATP-binding</keyword>
<reference evidence="9 10" key="1">
    <citation type="submission" date="2022-06" db="EMBL/GenBank/DDBJ databases">
        <title>Genomic Encyclopedia of Archaeal and Bacterial Type Strains, Phase II (KMG-II): from individual species to whole genera.</title>
        <authorList>
            <person name="Goeker M."/>
        </authorList>
    </citation>
    <scope>NUCLEOTIDE SEQUENCE [LARGE SCALE GENOMIC DNA]</scope>
    <source>
        <strain evidence="9 10">DSM 44255</strain>
    </source>
</reference>
<dbReference type="InterPro" id="IPR000719">
    <property type="entry name" value="Prot_kinase_dom"/>
</dbReference>